<dbReference type="InterPro" id="IPR029063">
    <property type="entry name" value="SAM-dependent_MTases_sf"/>
</dbReference>
<dbReference type="PIRSF" id="PIRSF003085">
    <property type="entry name" value="CMAS"/>
    <property type="match status" value="1"/>
</dbReference>
<evidence type="ECO:0000256" key="1">
    <source>
        <dbReference type="ARBA" id="ARBA00010815"/>
    </source>
</evidence>
<evidence type="ECO:0000313" key="7">
    <source>
        <dbReference type="Proteomes" id="UP001223712"/>
    </source>
</evidence>
<dbReference type="Proteomes" id="UP001223712">
    <property type="component" value="Unassembled WGS sequence"/>
</dbReference>
<comment type="similarity">
    <text evidence="1">Belongs to the CFA/CMAS family.</text>
</comment>
<dbReference type="RefSeq" id="WP_261838460.1">
    <property type="nucleotide sequence ID" value="NZ_AP025458.1"/>
</dbReference>
<dbReference type="EC" id="2.1.1.79" evidence="6"/>
<dbReference type="NCBIfam" id="NF008686">
    <property type="entry name" value="PRK11705.1"/>
    <property type="match status" value="1"/>
</dbReference>
<keyword evidence="4" id="KW-0949">S-adenosyl-L-methionine</keyword>
<sequence>MKEGEYAMFEEMLAVADIKINGNRPWDIQIHDTAVFNRVLTDGSLGFGESYMDKMWDCDDIAEMISRVLASKIDKKLDLKKKLVLGAHIGKSKVKKFFNPQGTSLSKKNVQFHYDIGNDLYKAMLDKRMTYTCAYWDNSDNLDDAQEAKLDLICKKLDLKPGMRILDIGCGWGSFMIYAAEKYGVTCDGLTLSEEQAKLGSLLVDEKNVPVNFILKDYRLYEPYEKYDRIVSVGMLEHVGSSNYSDFFKCANKLMKDDAIFLLHTIGSFESTTTNDPWIHKYIFPNGEIPSLAQLSIAMEPAFNMEDLHNIGQSYDLTLCAWYENFHKAWTTKQIDYDERFYRMWKYYLLSCAGAFRCRDLSVWQMSLTKVGTKSPNGRRVG</sequence>
<dbReference type="Gene3D" id="3.40.50.150">
    <property type="entry name" value="Vaccinia Virus protein VP39"/>
    <property type="match status" value="1"/>
</dbReference>
<evidence type="ECO:0000256" key="4">
    <source>
        <dbReference type="ARBA" id="ARBA00022691"/>
    </source>
</evidence>
<dbReference type="PANTHER" id="PTHR43667:SF1">
    <property type="entry name" value="CYCLOPROPANE-FATTY-ACYL-PHOSPHOLIPID SYNTHASE"/>
    <property type="match status" value="1"/>
</dbReference>
<dbReference type="PANTHER" id="PTHR43667">
    <property type="entry name" value="CYCLOPROPANE-FATTY-ACYL-PHOSPHOLIPID SYNTHASE"/>
    <property type="match status" value="1"/>
</dbReference>
<evidence type="ECO:0000256" key="3">
    <source>
        <dbReference type="ARBA" id="ARBA00022679"/>
    </source>
</evidence>
<gene>
    <name evidence="6" type="primary">cfa</name>
    <name evidence="6" type="ORF">QWY96_06505</name>
</gene>
<comment type="caution">
    <text evidence="6">The sequence shown here is derived from an EMBL/GenBank/DDBJ whole genome shotgun (WGS) entry which is preliminary data.</text>
</comment>
<evidence type="ECO:0000313" key="6">
    <source>
        <dbReference type="EMBL" id="MDN3700630.1"/>
    </source>
</evidence>
<dbReference type="InterPro" id="IPR003333">
    <property type="entry name" value="CMAS"/>
</dbReference>
<keyword evidence="5" id="KW-0443">Lipid metabolism</keyword>
<keyword evidence="7" id="KW-1185">Reference proteome</keyword>
<dbReference type="InterPro" id="IPR050723">
    <property type="entry name" value="CFA/CMAS"/>
</dbReference>
<dbReference type="GO" id="GO:0008825">
    <property type="term" value="F:cyclopropane-fatty-acyl-phospholipid synthase activity"/>
    <property type="evidence" value="ECO:0007669"/>
    <property type="project" value="UniProtKB-EC"/>
</dbReference>
<dbReference type="SUPFAM" id="SSF53335">
    <property type="entry name" value="S-adenosyl-L-methionine-dependent methyltransferases"/>
    <property type="match status" value="1"/>
</dbReference>
<dbReference type="GO" id="GO:0032259">
    <property type="term" value="P:methylation"/>
    <property type="evidence" value="ECO:0007669"/>
    <property type="project" value="UniProtKB-KW"/>
</dbReference>
<accession>A0ABT8CI21</accession>
<dbReference type="CDD" id="cd02440">
    <property type="entry name" value="AdoMet_MTases"/>
    <property type="match status" value="1"/>
</dbReference>
<reference evidence="7" key="1">
    <citation type="journal article" date="2019" name="Int. J. Syst. Evol. Microbiol.">
        <title>The Global Catalogue of Microorganisms (GCM) 10K type strain sequencing project: providing services to taxonomists for standard genome sequencing and annotation.</title>
        <authorList>
            <consortium name="The Broad Institute Genomics Platform"/>
            <consortium name="The Broad Institute Genome Sequencing Center for Infectious Disease"/>
            <person name="Wu L."/>
            <person name="Ma J."/>
        </authorList>
    </citation>
    <scope>NUCLEOTIDE SEQUENCE [LARGE SCALE GENOMIC DNA]</scope>
    <source>
        <strain evidence="7">CECT 7226</strain>
    </source>
</reference>
<name>A0ABT8CI21_9VIBR</name>
<evidence type="ECO:0000256" key="2">
    <source>
        <dbReference type="ARBA" id="ARBA00022603"/>
    </source>
</evidence>
<organism evidence="6 7">
    <name type="scientific">Vibrio artabrorum</name>
    <dbReference type="NCBI Taxonomy" id="446374"/>
    <lineage>
        <taxon>Bacteria</taxon>
        <taxon>Pseudomonadati</taxon>
        <taxon>Pseudomonadota</taxon>
        <taxon>Gammaproteobacteria</taxon>
        <taxon>Vibrionales</taxon>
        <taxon>Vibrionaceae</taxon>
        <taxon>Vibrio</taxon>
    </lineage>
</organism>
<protein>
    <submittedName>
        <fullName evidence="6">Cyclopropane fatty acyl phospholipid synthase</fullName>
        <ecNumber evidence="6">2.1.1.79</ecNumber>
    </submittedName>
</protein>
<dbReference type="Pfam" id="PF02353">
    <property type="entry name" value="CMAS"/>
    <property type="match status" value="1"/>
</dbReference>
<keyword evidence="2 6" id="KW-0489">Methyltransferase</keyword>
<evidence type="ECO:0000256" key="5">
    <source>
        <dbReference type="ARBA" id="ARBA00023098"/>
    </source>
</evidence>
<dbReference type="EMBL" id="JAUFQY010000001">
    <property type="protein sequence ID" value="MDN3700630.1"/>
    <property type="molecule type" value="Genomic_DNA"/>
</dbReference>
<proteinExistence type="inferred from homology"/>
<keyword evidence="3 6" id="KW-0808">Transferase</keyword>